<evidence type="ECO:0000313" key="2">
    <source>
        <dbReference type="Proteomes" id="UP000887013"/>
    </source>
</evidence>
<reference evidence="1" key="1">
    <citation type="submission" date="2020-08" db="EMBL/GenBank/DDBJ databases">
        <title>Multicomponent nature underlies the extraordinary mechanical properties of spider dragline silk.</title>
        <authorList>
            <person name="Kono N."/>
            <person name="Nakamura H."/>
            <person name="Mori M."/>
            <person name="Yoshida Y."/>
            <person name="Ohtoshi R."/>
            <person name="Malay A.D."/>
            <person name="Moran D.A.P."/>
            <person name="Tomita M."/>
            <person name="Numata K."/>
            <person name="Arakawa K."/>
        </authorList>
    </citation>
    <scope>NUCLEOTIDE SEQUENCE</scope>
</reference>
<dbReference type="EMBL" id="BMAW01084376">
    <property type="protein sequence ID" value="GFU38541.1"/>
    <property type="molecule type" value="Genomic_DNA"/>
</dbReference>
<dbReference type="Proteomes" id="UP000887013">
    <property type="component" value="Unassembled WGS sequence"/>
</dbReference>
<organism evidence="1 2">
    <name type="scientific">Nephila pilipes</name>
    <name type="common">Giant wood spider</name>
    <name type="synonym">Nephila maculata</name>
    <dbReference type="NCBI Taxonomy" id="299642"/>
    <lineage>
        <taxon>Eukaryota</taxon>
        <taxon>Metazoa</taxon>
        <taxon>Ecdysozoa</taxon>
        <taxon>Arthropoda</taxon>
        <taxon>Chelicerata</taxon>
        <taxon>Arachnida</taxon>
        <taxon>Araneae</taxon>
        <taxon>Araneomorphae</taxon>
        <taxon>Entelegynae</taxon>
        <taxon>Araneoidea</taxon>
        <taxon>Nephilidae</taxon>
        <taxon>Nephila</taxon>
    </lineage>
</organism>
<protein>
    <submittedName>
        <fullName evidence="1">Uncharacterized protein</fullName>
    </submittedName>
</protein>
<accession>A0A8X6QPZ1</accession>
<proteinExistence type="predicted"/>
<evidence type="ECO:0000313" key="1">
    <source>
        <dbReference type="EMBL" id="GFU38541.1"/>
    </source>
</evidence>
<gene>
    <name evidence="1" type="ORF">NPIL_452161</name>
</gene>
<name>A0A8X6QPZ1_NEPPI</name>
<keyword evidence="2" id="KW-1185">Reference proteome</keyword>
<comment type="caution">
    <text evidence="1">The sequence shown here is derived from an EMBL/GenBank/DDBJ whole genome shotgun (WGS) entry which is preliminary data.</text>
</comment>
<sequence>MKETFSPPFSFPIVLYLVHPNGSSRKGHPYLPQHATRAITDGHQLAIFWVTRSAPVVFFCFNDGYGDSNGNRLIILYKLWDDLWELFRGSDQGGSGCCCCDDRVYMYLGEQILLHLLWFDPYRRFQVFGFRQDSWSYLI</sequence>
<dbReference type="AlphaFoldDB" id="A0A8X6QPZ1"/>